<comment type="caution">
    <text evidence="2">The sequence shown here is derived from an EMBL/GenBank/DDBJ whole genome shotgun (WGS) entry which is preliminary data.</text>
</comment>
<feature type="compositionally biased region" description="Low complexity" evidence="1">
    <location>
        <begin position="499"/>
        <end position="509"/>
    </location>
</feature>
<feature type="compositionally biased region" description="Low complexity" evidence="1">
    <location>
        <begin position="115"/>
        <end position="167"/>
    </location>
</feature>
<feature type="compositionally biased region" description="Polar residues" evidence="1">
    <location>
        <begin position="456"/>
        <end position="468"/>
    </location>
</feature>
<feature type="region of interest" description="Disordered" evidence="1">
    <location>
        <begin position="749"/>
        <end position="784"/>
    </location>
</feature>
<protein>
    <submittedName>
        <fullName evidence="2">Uncharacterized protein</fullName>
    </submittedName>
</protein>
<accession>A0ABR3Z6N4</accession>
<feature type="compositionally biased region" description="Polar residues" evidence="1">
    <location>
        <begin position="591"/>
        <end position="609"/>
    </location>
</feature>
<feature type="region of interest" description="Disordered" evidence="1">
    <location>
        <begin position="456"/>
        <end position="529"/>
    </location>
</feature>
<keyword evidence="3" id="KW-1185">Reference proteome</keyword>
<reference evidence="2 3" key="1">
    <citation type="journal article" date="2024" name="IMA Fungus">
        <title>IMA Genome - F19 : A genome assembly and annotation guide to empower mycologists, including annotated draft genome sequences of Ceratocystis pirilliformis, Diaporthe australafricana, Fusarium ophioides, Paecilomyces lecythidis, and Sporothrix stenoceras.</title>
        <authorList>
            <person name="Aylward J."/>
            <person name="Wilson A.M."/>
            <person name="Visagie C.M."/>
            <person name="Spraker J."/>
            <person name="Barnes I."/>
            <person name="Buitendag C."/>
            <person name="Ceriani C."/>
            <person name="Del Mar Angel L."/>
            <person name="du Plessis D."/>
            <person name="Fuchs T."/>
            <person name="Gasser K."/>
            <person name="Kramer D."/>
            <person name="Li W."/>
            <person name="Munsamy K."/>
            <person name="Piso A."/>
            <person name="Price J.L."/>
            <person name="Sonnekus B."/>
            <person name="Thomas C."/>
            <person name="van der Nest A."/>
            <person name="van Dijk A."/>
            <person name="van Heerden A."/>
            <person name="van Vuuren N."/>
            <person name="Yilmaz N."/>
            <person name="Duong T.A."/>
            <person name="van der Merwe N.A."/>
            <person name="Wingfield M.J."/>
            <person name="Wingfield B.D."/>
        </authorList>
    </citation>
    <scope>NUCLEOTIDE SEQUENCE [LARGE SCALE GENOMIC DNA]</scope>
    <source>
        <strain evidence="2 3">CMW 5346</strain>
    </source>
</reference>
<gene>
    <name evidence="2" type="ORF">Sste5346_004684</name>
</gene>
<dbReference type="Proteomes" id="UP001583186">
    <property type="component" value="Unassembled WGS sequence"/>
</dbReference>
<proteinExistence type="predicted"/>
<evidence type="ECO:0000313" key="2">
    <source>
        <dbReference type="EMBL" id="KAL1896301.1"/>
    </source>
</evidence>
<feature type="region of interest" description="Disordered" evidence="1">
    <location>
        <begin position="810"/>
        <end position="835"/>
    </location>
</feature>
<name>A0ABR3Z6N4_9PEZI</name>
<sequence>MSVQAGDNSVDGWVFQQDTLSGFGPDSFCFSLGLEDMGYIIRFHPDQTGITDHPSNSDNTVPLDVFIPLQDAVKDTKAVTTAKASVFAPEDDTSEPSEANAGPEALSSVSINTNVPPVTANTPSSSPSSSSSATSTPTSAVSSTSTSSTSITSTVTTSASTSSCSSSKIPFVWTDPAKCFDIKNNIFRRAFGPDSTFEDAYYPERRRGREPKPLEEGPWREYVEKGIEHPGRPDSALWIDEARSTPAPAALMANDLSLASQMGTVHVNGAPISAPTLQTWFSQNALPMGYVVKDRSPTTSISSGATEFTPDAVLAQQHIPPNATLGINLDITVPIPVEFDSEDMSMYGPLLDQAALASCLPTVTGEMALFGIPPNNVPFAGVSDANVFSRAAWNVQPQPSTELFSVGNNSFLEQPGFVNAPAQWTFDGSAIDFSWLPEARESTTPFPVFDAVEATPAQTRTPEASQPQPRRAPEVTEQPKPSSIAPVTRLNRTGRPLSRRVSQSAAVSRPTSVVRRPSGPPLPLQQPFPVLQNPAVGNVVASSSPASAQTHTSISPKTTWQSLKVITSHKHARTADEADDEEESPTKRQQQEFPLKAQLQSSPKPSQNIKGKEKAATQAPISYDRVASGRYDSRFPRLPTGPGQVAPTLSEPCVMVTSSGDFIIPSFSVYAAESIAESDAAKVPQFAMATNDTANDDIDDRVPVTPGSQMARVAAAQKNAVAIAKVRTQAKVQAKAEAQVRVQKITPLDGIEMAPEGQRSKSLPSSSQARVPQSHPYAKNGIPLSMRCRTIQPMSTEELNFGPFASLPVSVPQSQSKRPMSSAAPSSTIRPYSPLVRKSRRRALTLSTRSAAAHKISKGMQAASVTTN</sequence>
<organism evidence="2 3">
    <name type="scientific">Sporothrix stenoceras</name>
    <dbReference type="NCBI Taxonomy" id="5173"/>
    <lineage>
        <taxon>Eukaryota</taxon>
        <taxon>Fungi</taxon>
        <taxon>Dikarya</taxon>
        <taxon>Ascomycota</taxon>
        <taxon>Pezizomycotina</taxon>
        <taxon>Sordariomycetes</taxon>
        <taxon>Sordariomycetidae</taxon>
        <taxon>Ophiostomatales</taxon>
        <taxon>Ophiostomataceae</taxon>
        <taxon>Sporothrix</taxon>
    </lineage>
</organism>
<feature type="region of interest" description="Disordered" evidence="1">
    <location>
        <begin position="87"/>
        <end position="167"/>
    </location>
</feature>
<feature type="region of interest" description="Disordered" evidence="1">
    <location>
        <begin position="541"/>
        <end position="619"/>
    </location>
</feature>
<evidence type="ECO:0000313" key="3">
    <source>
        <dbReference type="Proteomes" id="UP001583186"/>
    </source>
</evidence>
<feature type="compositionally biased region" description="Polar residues" evidence="1">
    <location>
        <begin position="811"/>
        <end position="830"/>
    </location>
</feature>
<evidence type="ECO:0000256" key="1">
    <source>
        <dbReference type="SAM" id="MobiDB-lite"/>
    </source>
</evidence>
<feature type="compositionally biased region" description="Polar residues" evidence="1">
    <location>
        <begin position="760"/>
        <end position="771"/>
    </location>
</feature>
<dbReference type="EMBL" id="JAWCUI010000023">
    <property type="protein sequence ID" value="KAL1896301.1"/>
    <property type="molecule type" value="Genomic_DNA"/>
</dbReference>
<feature type="compositionally biased region" description="Polar residues" evidence="1">
    <location>
        <begin position="541"/>
        <end position="565"/>
    </location>
</feature>